<dbReference type="PANTHER" id="PTHR34501">
    <property type="entry name" value="PROTEIN YDDL-RELATED"/>
    <property type="match status" value="1"/>
</dbReference>
<evidence type="ECO:0000256" key="6">
    <source>
        <dbReference type="ARBA" id="ARBA00022729"/>
    </source>
</evidence>
<reference evidence="13 14" key="1">
    <citation type="submission" date="2015-07" db="EMBL/GenBank/DDBJ databases">
        <title>Draft genome sequence of the Amantichitinum ursilacus IGB-41, a new chitin-degrading bacterium.</title>
        <authorList>
            <person name="Kirstahler P."/>
            <person name="Guenther M."/>
            <person name="Grumaz C."/>
            <person name="Rupp S."/>
            <person name="Zibek S."/>
            <person name="Sohn K."/>
        </authorList>
    </citation>
    <scope>NUCLEOTIDE SEQUENCE [LARGE SCALE GENOMIC DNA]</scope>
    <source>
        <strain evidence="13 14">IGB-41</strain>
    </source>
</reference>
<keyword evidence="8" id="KW-0626">Porin</keyword>
<keyword evidence="9" id="KW-0472">Membrane</keyword>
<evidence type="ECO:0000256" key="10">
    <source>
        <dbReference type="ARBA" id="ARBA00023237"/>
    </source>
</evidence>
<dbReference type="PRINTS" id="PR00182">
    <property type="entry name" value="ECOLNEIPORIN"/>
</dbReference>
<feature type="domain" description="Porin" evidence="12">
    <location>
        <begin position="8"/>
        <end position="348"/>
    </location>
</feature>
<keyword evidence="5" id="KW-0812">Transmembrane</keyword>
<comment type="caution">
    <text evidence="13">The sequence shown here is derived from an EMBL/GenBank/DDBJ whole genome shotgun (WGS) entry which is preliminary data.</text>
</comment>
<evidence type="ECO:0000256" key="3">
    <source>
        <dbReference type="ARBA" id="ARBA00022448"/>
    </source>
</evidence>
<dbReference type="GO" id="GO:0009279">
    <property type="term" value="C:cell outer membrane"/>
    <property type="evidence" value="ECO:0007669"/>
    <property type="project" value="UniProtKB-SubCell"/>
</dbReference>
<evidence type="ECO:0000256" key="11">
    <source>
        <dbReference type="SAM" id="SignalP"/>
    </source>
</evidence>
<organism evidence="13 14">
    <name type="scientific">Amantichitinum ursilacus</name>
    <dbReference type="NCBI Taxonomy" id="857265"/>
    <lineage>
        <taxon>Bacteria</taxon>
        <taxon>Pseudomonadati</taxon>
        <taxon>Pseudomonadota</taxon>
        <taxon>Betaproteobacteria</taxon>
        <taxon>Neisseriales</taxon>
        <taxon>Chitinibacteraceae</taxon>
        <taxon>Amantichitinum</taxon>
    </lineage>
</organism>
<keyword evidence="10" id="KW-0998">Cell outer membrane</keyword>
<dbReference type="Gene3D" id="2.40.160.10">
    <property type="entry name" value="Porin"/>
    <property type="match status" value="1"/>
</dbReference>
<dbReference type="SUPFAM" id="SSF56935">
    <property type="entry name" value="Porins"/>
    <property type="match status" value="1"/>
</dbReference>
<evidence type="ECO:0000256" key="5">
    <source>
        <dbReference type="ARBA" id="ARBA00022692"/>
    </source>
</evidence>
<evidence type="ECO:0000313" key="14">
    <source>
        <dbReference type="Proteomes" id="UP000037939"/>
    </source>
</evidence>
<dbReference type="InterPro" id="IPR050298">
    <property type="entry name" value="Gram-neg_bact_OMP"/>
</dbReference>
<name>A0A0N0XLF2_9NEIS</name>
<evidence type="ECO:0000313" key="13">
    <source>
        <dbReference type="EMBL" id="KPC55147.1"/>
    </source>
</evidence>
<dbReference type="InterPro" id="IPR033900">
    <property type="entry name" value="Gram_neg_porin_domain"/>
</dbReference>
<dbReference type="GO" id="GO:0034220">
    <property type="term" value="P:monoatomic ion transmembrane transport"/>
    <property type="evidence" value="ECO:0007669"/>
    <property type="project" value="InterPro"/>
</dbReference>
<keyword evidence="6 11" id="KW-0732">Signal</keyword>
<dbReference type="EMBL" id="LAQT01000001">
    <property type="protein sequence ID" value="KPC55147.1"/>
    <property type="molecule type" value="Genomic_DNA"/>
</dbReference>
<comment type="subcellular location">
    <subcellularLocation>
        <location evidence="1">Cell outer membrane</location>
        <topology evidence="1">Multi-pass membrane protein</topology>
    </subcellularLocation>
</comment>
<proteinExistence type="predicted"/>
<protein>
    <submittedName>
        <fullName evidence="13">Major outer membrane protein P.IB</fullName>
    </submittedName>
</protein>
<dbReference type="InterPro" id="IPR023614">
    <property type="entry name" value="Porin_dom_sf"/>
</dbReference>
<gene>
    <name evidence="13" type="primary">porB_1</name>
    <name evidence="13" type="ORF">WG78_00770</name>
</gene>
<sequence length="382" mass="40801">MKKIIAAALGLAFAAPFAMADVTIYGSIRESVEYYKGDAGVTAAALPNAVRLVDSSSRIGFRGTDKWDNGWTGLWQLETGLGAKSGTNSYKSVGGGAWGGRNSFIGFKSDDFGTFRAGNYDNSYKTMLTSSKLSPLFDDFLDTVDPKGGKGTFAQLATRLNDSLSWDSPVWAGFQVRANVGLDSSPTPAGKAPIYDVTALYNLQGFNAGVSYQYAKNRTFNQVTGISNASNVATTSGTTTTNNTTNGANVQGLEAVVGYNFAFGLGLGAGIEHIKNEGANGQDTSWNNYMATVNYWFNQKFELQGLYTKSNNVNGGDTDGQQYSFSAVYYMSKQTRLYLSYVDLKNSGGATNAFSFQNNSASLVAANGQDLKTGLLGVRTDF</sequence>
<evidence type="ECO:0000256" key="1">
    <source>
        <dbReference type="ARBA" id="ARBA00004571"/>
    </source>
</evidence>
<keyword evidence="7" id="KW-0406">Ion transport</keyword>
<keyword evidence="3" id="KW-0813">Transport</keyword>
<dbReference type="CDD" id="cd00342">
    <property type="entry name" value="gram_neg_porins"/>
    <property type="match status" value="1"/>
</dbReference>
<accession>A0A0N0XLF2</accession>
<keyword evidence="4" id="KW-1134">Transmembrane beta strand</keyword>
<dbReference type="GO" id="GO:0015288">
    <property type="term" value="F:porin activity"/>
    <property type="evidence" value="ECO:0007669"/>
    <property type="project" value="UniProtKB-KW"/>
</dbReference>
<evidence type="ECO:0000256" key="9">
    <source>
        <dbReference type="ARBA" id="ARBA00023136"/>
    </source>
</evidence>
<dbReference type="STRING" id="857265.WG78_00770"/>
<evidence type="ECO:0000256" key="8">
    <source>
        <dbReference type="ARBA" id="ARBA00023114"/>
    </source>
</evidence>
<dbReference type="OrthoDB" id="5289162at2"/>
<dbReference type="PANTHER" id="PTHR34501:SF9">
    <property type="entry name" value="MAJOR OUTER MEMBRANE PROTEIN P.IA"/>
    <property type="match status" value="1"/>
</dbReference>
<dbReference type="AlphaFoldDB" id="A0A0N0XLF2"/>
<keyword evidence="14" id="KW-1185">Reference proteome</keyword>
<comment type="subunit">
    <text evidence="2">Homotrimer.</text>
</comment>
<dbReference type="GO" id="GO:0046930">
    <property type="term" value="C:pore complex"/>
    <property type="evidence" value="ECO:0007669"/>
    <property type="project" value="UniProtKB-KW"/>
</dbReference>
<feature type="chain" id="PRO_5005863134" evidence="11">
    <location>
        <begin position="21"/>
        <end position="382"/>
    </location>
</feature>
<evidence type="ECO:0000256" key="2">
    <source>
        <dbReference type="ARBA" id="ARBA00011233"/>
    </source>
</evidence>
<feature type="signal peptide" evidence="11">
    <location>
        <begin position="1"/>
        <end position="20"/>
    </location>
</feature>
<dbReference type="Pfam" id="PF13609">
    <property type="entry name" value="Porin_4"/>
    <property type="match status" value="1"/>
</dbReference>
<dbReference type="InterPro" id="IPR001702">
    <property type="entry name" value="Porin_Gram-ve"/>
</dbReference>
<evidence type="ECO:0000256" key="4">
    <source>
        <dbReference type="ARBA" id="ARBA00022452"/>
    </source>
</evidence>
<evidence type="ECO:0000256" key="7">
    <source>
        <dbReference type="ARBA" id="ARBA00023065"/>
    </source>
</evidence>
<dbReference type="RefSeq" id="WP_053935876.1">
    <property type="nucleotide sequence ID" value="NZ_LAQT01000001.1"/>
</dbReference>
<dbReference type="Proteomes" id="UP000037939">
    <property type="component" value="Unassembled WGS sequence"/>
</dbReference>
<evidence type="ECO:0000259" key="12">
    <source>
        <dbReference type="Pfam" id="PF13609"/>
    </source>
</evidence>